<protein>
    <submittedName>
        <fullName evidence="1">Uncharacterized protein</fullName>
    </submittedName>
</protein>
<dbReference type="InterPro" id="IPR045397">
    <property type="entry name" value="TumE-like"/>
</dbReference>
<comment type="caution">
    <text evidence="1">The sequence shown here is derived from an EMBL/GenBank/DDBJ whole genome shotgun (WGS) entry which is preliminary data.</text>
</comment>
<proteinExistence type="predicted"/>
<gene>
    <name evidence="1" type="ORF">Phpb_01619</name>
</gene>
<evidence type="ECO:0000313" key="1">
    <source>
        <dbReference type="EMBL" id="OCA55268.1"/>
    </source>
</evidence>
<dbReference type="EMBL" id="LOIC01000042">
    <property type="protein sequence ID" value="OCA55268.1"/>
    <property type="molecule type" value="Genomic_DNA"/>
</dbReference>
<evidence type="ECO:0000313" key="2">
    <source>
        <dbReference type="Proteomes" id="UP000092665"/>
    </source>
</evidence>
<reference evidence="2" key="1">
    <citation type="submission" date="2015-11" db="EMBL/GenBank/DDBJ databases">
        <authorList>
            <person name="Tobias N.J."/>
            <person name="Mishra B."/>
            <person name="Gupta D.K."/>
            <person name="Thines M."/>
            <person name="Stinear T.P."/>
            <person name="Bode H.B."/>
        </authorList>
    </citation>
    <scope>NUCLEOTIDE SEQUENCE [LARGE SCALE GENOMIC DNA]</scope>
    <source>
        <strain evidence="2">PB45.5</strain>
    </source>
</reference>
<dbReference type="RefSeq" id="WP_065389882.1">
    <property type="nucleotide sequence ID" value="NZ_CAWMQN010000042.1"/>
</dbReference>
<name>A0A1B8YJK0_9GAMM</name>
<dbReference type="PATRIC" id="fig|29488.15.peg.1768"/>
<dbReference type="Pfam" id="PF20126">
    <property type="entry name" value="TumE"/>
    <property type="match status" value="1"/>
</dbReference>
<accession>A0A1B8YJK0</accession>
<sequence>MQFDSGLDVLLGLHGQRVYRDDGYWWKIEVWTVEPTNFIPHGIRYNLTLHDKYNTRVFGMDNAHAIIPPKRSQYRGRLVYDHVHRNSIDKGVPYEFTSAYQLIEDFFTKIDEIIAEREKRG</sequence>
<dbReference type="AlphaFoldDB" id="A0A1B8YJK0"/>
<dbReference type="Proteomes" id="UP000092665">
    <property type="component" value="Unassembled WGS sequence"/>
</dbReference>
<keyword evidence="2" id="KW-1185">Reference proteome</keyword>
<organism evidence="1 2">
    <name type="scientific">Photorhabdus namnaonensis</name>
    <dbReference type="NCBI Taxonomy" id="1851568"/>
    <lineage>
        <taxon>Bacteria</taxon>
        <taxon>Pseudomonadati</taxon>
        <taxon>Pseudomonadota</taxon>
        <taxon>Gammaproteobacteria</taxon>
        <taxon>Enterobacterales</taxon>
        <taxon>Morganellaceae</taxon>
        <taxon>Photorhabdus</taxon>
    </lineage>
</organism>